<protein>
    <recommendedName>
        <fullName evidence="4">Phage abortive infection protein</fullName>
    </recommendedName>
</protein>
<feature type="transmembrane region" description="Helical" evidence="1">
    <location>
        <begin position="12"/>
        <end position="33"/>
    </location>
</feature>
<dbReference type="AlphaFoldDB" id="A0A841HVH4"/>
<dbReference type="Pfam" id="PF16872">
    <property type="entry name" value="putAbiC"/>
    <property type="match status" value="1"/>
</dbReference>
<comment type="caution">
    <text evidence="2">The sequence shown here is derived from an EMBL/GenBank/DDBJ whole genome shotgun (WGS) entry which is preliminary data.</text>
</comment>
<proteinExistence type="predicted"/>
<reference evidence="2 3" key="1">
    <citation type="submission" date="2020-08" db="EMBL/GenBank/DDBJ databases">
        <title>Genomic Encyclopedia of Type Strains, Phase IV (KMG-IV): sequencing the most valuable type-strain genomes for metagenomic binning, comparative biology and taxonomic classification.</title>
        <authorList>
            <person name="Goeker M."/>
        </authorList>
    </citation>
    <scope>NUCLEOTIDE SEQUENCE [LARGE SCALE GENOMIC DNA]</scope>
    <source>
        <strain evidence="2 3">DSM 26723</strain>
    </source>
</reference>
<evidence type="ECO:0008006" key="4">
    <source>
        <dbReference type="Google" id="ProtNLM"/>
    </source>
</evidence>
<organism evidence="2 3">
    <name type="scientific">Povalibacter uvarum</name>
    <dbReference type="NCBI Taxonomy" id="732238"/>
    <lineage>
        <taxon>Bacteria</taxon>
        <taxon>Pseudomonadati</taxon>
        <taxon>Pseudomonadota</taxon>
        <taxon>Gammaproteobacteria</taxon>
        <taxon>Steroidobacterales</taxon>
        <taxon>Steroidobacteraceae</taxon>
        <taxon>Povalibacter</taxon>
    </lineage>
</organism>
<feature type="transmembrane region" description="Helical" evidence="1">
    <location>
        <begin position="45"/>
        <end position="65"/>
    </location>
</feature>
<dbReference type="EMBL" id="JACHHZ010000007">
    <property type="protein sequence ID" value="MBB6096190.1"/>
    <property type="molecule type" value="Genomic_DNA"/>
</dbReference>
<dbReference type="Proteomes" id="UP000588068">
    <property type="component" value="Unassembled WGS sequence"/>
</dbReference>
<evidence type="ECO:0000313" key="3">
    <source>
        <dbReference type="Proteomes" id="UP000588068"/>
    </source>
</evidence>
<evidence type="ECO:0000256" key="1">
    <source>
        <dbReference type="SAM" id="Phobius"/>
    </source>
</evidence>
<sequence>MPTEDELSRRASRSAMVIATVVVVLVVVTAVASREPPLSGAYGDTFGVLTALFSGVALSGLWLTIRLQKIELAATRAELRAQAEAVSRQGFENTFFAAMDLLQRVESEVRNPGSVDPAQQGRHAFFHLVHHLNGYDNGGLSKVREGDSPDSVRRIYSSWFINSAYNIGPYFDLLLQILRLIDRSRLADRQIYANLLKAAASPAQKHLIFYHGLLCESSPDFKTLLERFAFFRDFDMTQVFAIPQSRNLWYGAEATGPGVMVDGRAV</sequence>
<dbReference type="RefSeq" id="WP_184335589.1">
    <property type="nucleotide sequence ID" value="NZ_JACHHZ010000007.1"/>
</dbReference>
<keyword evidence="3" id="KW-1185">Reference proteome</keyword>
<gene>
    <name evidence="2" type="ORF">HNQ60_005112</name>
</gene>
<dbReference type="InterPro" id="IPR031709">
    <property type="entry name" value="PutAbiC"/>
</dbReference>
<accession>A0A841HVH4</accession>
<keyword evidence="1" id="KW-0472">Membrane</keyword>
<evidence type="ECO:0000313" key="2">
    <source>
        <dbReference type="EMBL" id="MBB6096190.1"/>
    </source>
</evidence>
<keyword evidence="1" id="KW-1133">Transmembrane helix</keyword>
<name>A0A841HVH4_9GAMM</name>
<keyword evidence="1" id="KW-0812">Transmembrane</keyword>